<reference evidence="2 3" key="1">
    <citation type="journal article" date="2016" name="Appl. Environ. Microbiol.">
        <title>Function and Phylogeny of Bacterial Butyryl Coenzyme A:Acetate Transferases and Their Diversity in the Proximal Colon of Swine.</title>
        <authorList>
            <person name="Trachsel J."/>
            <person name="Bayles D.O."/>
            <person name="Looft T."/>
            <person name="Levine U.Y."/>
            <person name="Allen H.K."/>
        </authorList>
    </citation>
    <scope>NUCLEOTIDE SEQUENCE [LARGE SCALE GENOMIC DNA]</scope>
    <source>
        <strain evidence="2 3">68-3-10</strain>
    </source>
</reference>
<dbReference type="STRING" id="1261640.BHK98_00055"/>
<feature type="domain" description="BIG2" evidence="1">
    <location>
        <begin position="58"/>
        <end position="106"/>
    </location>
</feature>
<dbReference type="RefSeq" id="WP_075715241.1">
    <property type="nucleotide sequence ID" value="NZ_MJIE01000002.1"/>
</dbReference>
<sequence>MYVVAKDSRGRILSKSLTVHVTTDGGKYTNPGKLSLPERLRNQKKTEVHEARTDLQGQHEADTSVEKLKFRKHRGVVYESSDPSVATVSSSGKIRAVKAGSCSVYAYAPERSLRQSHCHCQVTPEFFQEKHRAVK</sequence>
<accession>A0A1Q9JCC2</accession>
<name>A0A1Q9JCC2_9FIRM</name>
<dbReference type="Gene3D" id="2.60.40.1080">
    <property type="match status" value="1"/>
</dbReference>
<keyword evidence="3" id="KW-1185">Reference proteome</keyword>
<dbReference type="OrthoDB" id="1771527at2"/>
<dbReference type="Proteomes" id="UP000187404">
    <property type="component" value="Unassembled WGS sequence"/>
</dbReference>
<comment type="caution">
    <text evidence="2">The sequence shown here is derived from an EMBL/GenBank/DDBJ whole genome shotgun (WGS) entry which is preliminary data.</text>
</comment>
<evidence type="ECO:0000313" key="2">
    <source>
        <dbReference type="EMBL" id="OLR53530.1"/>
    </source>
</evidence>
<dbReference type="EMBL" id="MJIE01000002">
    <property type="protein sequence ID" value="OLR53530.1"/>
    <property type="molecule type" value="Genomic_DNA"/>
</dbReference>
<dbReference type="SUPFAM" id="SSF49373">
    <property type="entry name" value="Invasin/intimin cell-adhesion fragments"/>
    <property type="match status" value="1"/>
</dbReference>
<dbReference type="InterPro" id="IPR003343">
    <property type="entry name" value="Big_2"/>
</dbReference>
<organism evidence="2 3">
    <name type="scientific">Hornefia porci</name>
    <dbReference type="NCBI Taxonomy" id="2652292"/>
    <lineage>
        <taxon>Bacteria</taxon>
        <taxon>Bacillati</taxon>
        <taxon>Bacillota</taxon>
        <taxon>Clostridia</taxon>
        <taxon>Peptostreptococcales</taxon>
        <taxon>Anaerovoracaceae</taxon>
        <taxon>Hornefia</taxon>
    </lineage>
</organism>
<protein>
    <recommendedName>
        <fullName evidence="1">BIG2 domain-containing protein</fullName>
    </recommendedName>
</protein>
<evidence type="ECO:0000313" key="3">
    <source>
        <dbReference type="Proteomes" id="UP000187404"/>
    </source>
</evidence>
<dbReference type="Pfam" id="PF02368">
    <property type="entry name" value="Big_2"/>
    <property type="match status" value="1"/>
</dbReference>
<dbReference type="AlphaFoldDB" id="A0A1Q9JCC2"/>
<gene>
    <name evidence="2" type="ORF">BHK98_00055</name>
</gene>
<evidence type="ECO:0000259" key="1">
    <source>
        <dbReference type="Pfam" id="PF02368"/>
    </source>
</evidence>
<proteinExistence type="predicted"/>
<dbReference type="InterPro" id="IPR008964">
    <property type="entry name" value="Invasin/intimin_cell_adhesion"/>
</dbReference>